<evidence type="ECO:0000256" key="2">
    <source>
        <dbReference type="SAM" id="SignalP"/>
    </source>
</evidence>
<feature type="chain" id="PRO_5046834041" description="Lipoprotein" evidence="2">
    <location>
        <begin position="23"/>
        <end position="207"/>
    </location>
</feature>
<feature type="region of interest" description="Disordered" evidence="1">
    <location>
        <begin position="29"/>
        <end position="70"/>
    </location>
</feature>
<accession>A0ABW5UQM4</accession>
<reference evidence="4" key="1">
    <citation type="journal article" date="2019" name="Int. J. Syst. Evol. Microbiol.">
        <title>The Global Catalogue of Microorganisms (GCM) 10K type strain sequencing project: providing services to taxonomists for standard genome sequencing and annotation.</title>
        <authorList>
            <consortium name="The Broad Institute Genomics Platform"/>
            <consortium name="The Broad Institute Genome Sequencing Center for Infectious Disease"/>
            <person name="Wu L."/>
            <person name="Ma J."/>
        </authorList>
    </citation>
    <scope>NUCLEOTIDE SEQUENCE [LARGE SCALE GENOMIC DNA]</scope>
    <source>
        <strain evidence="4">TISTR 1906</strain>
    </source>
</reference>
<keyword evidence="4" id="KW-1185">Reference proteome</keyword>
<name>A0ABW5UQM4_9BURK</name>
<keyword evidence="2" id="KW-0732">Signal</keyword>
<dbReference type="EMBL" id="JBHUMV010000008">
    <property type="protein sequence ID" value="MFD2755922.1"/>
    <property type="molecule type" value="Genomic_DNA"/>
</dbReference>
<evidence type="ECO:0008006" key="5">
    <source>
        <dbReference type="Google" id="ProtNLM"/>
    </source>
</evidence>
<proteinExistence type="predicted"/>
<evidence type="ECO:0000313" key="3">
    <source>
        <dbReference type="EMBL" id="MFD2755922.1"/>
    </source>
</evidence>
<protein>
    <recommendedName>
        <fullName evidence="5">Lipoprotein</fullName>
    </recommendedName>
</protein>
<feature type="compositionally biased region" description="Low complexity" evidence="1">
    <location>
        <begin position="55"/>
        <end position="65"/>
    </location>
</feature>
<evidence type="ECO:0000256" key="1">
    <source>
        <dbReference type="SAM" id="MobiDB-lite"/>
    </source>
</evidence>
<comment type="caution">
    <text evidence="3">The sequence shown here is derived from an EMBL/GenBank/DDBJ whole genome shotgun (WGS) entry which is preliminary data.</text>
</comment>
<gene>
    <name evidence="3" type="ORF">ACFSW6_17770</name>
</gene>
<dbReference type="PROSITE" id="PS51257">
    <property type="entry name" value="PROKAR_LIPOPROTEIN"/>
    <property type="match status" value="1"/>
</dbReference>
<dbReference type="Proteomes" id="UP001597463">
    <property type="component" value="Unassembled WGS sequence"/>
</dbReference>
<sequence>MHLKSLSWKTVLAAGACCALLAACDKPGAPGAEADRTKPAAPEANSAVHGVSNTAAASAAPAAPAGDSSVQEVRIPYRGAEGEARLDSLSSQVGKYRHEGTDYLKTGPLAAHLKPLLGEQYETLLKNMDTVGPLKLEGKLLSLAGNRPHQGGEEMAAIVIDPARNGIRVWLLTQGRHTVYTDVEGPDIEWTPEIKTVIGNQTTAPAS</sequence>
<evidence type="ECO:0000313" key="4">
    <source>
        <dbReference type="Proteomes" id="UP001597463"/>
    </source>
</evidence>
<organism evidence="3 4">
    <name type="scientific">Comamonas terrae</name>
    <dbReference type="NCBI Taxonomy" id="673548"/>
    <lineage>
        <taxon>Bacteria</taxon>
        <taxon>Pseudomonadati</taxon>
        <taxon>Pseudomonadota</taxon>
        <taxon>Betaproteobacteria</taxon>
        <taxon>Burkholderiales</taxon>
        <taxon>Comamonadaceae</taxon>
        <taxon>Comamonas</taxon>
    </lineage>
</organism>
<dbReference type="RefSeq" id="WP_066471405.1">
    <property type="nucleotide sequence ID" value="NZ_BCNT01000001.1"/>
</dbReference>
<feature type="signal peptide" evidence="2">
    <location>
        <begin position="1"/>
        <end position="22"/>
    </location>
</feature>